<sequence length="119" mass="14090">MSFLNKYCQINTNQFYQHGKCYYTIHDEKKNSKLNISLEKYLPSDYRHSDICRRKYISPPLTRKTDLVTFALRKRNLASWKRAPNPKYSGPTKATHPNMNSKSDRGTKVALLLFLRVRY</sequence>
<organism evidence="2 3">
    <name type="scientific">Araneus ventricosus</name>
    <name type="common">Orbweaver spider</name>
    <name type="synonym">Epeira ventricosa</name>
    <dbReference type="NCBI Taxonomy" id="182803"/>
    <lineage>
        <taxon>Eukaryota</taxon>
        <taxon>Metazoa</taxon>
        <taxon>Ecdysozoa</taxon>
        <taxon>Arthropoda</taxon>
        <taxon>Chelicerata</taxon>
        <taxon>Arachnida</taxon>
        <taxon>Araneae</taxon>
        <taxon>Araneomorphae</taxon>
        <taxon>Entelegynae</taxon>
        <taxon>Araneoidea</taxon>
        <taxon>Araneidae</taxon>
        <taxon>Araneus</taxon>
    </lineage>
</organism>
<dbReference type="AlphaFoldDB" id="A0A4Y2CRZ4"/>
<proteinExistence type="predicted"/>
<feature type="region of interest" description="Disordered" evidence="1">
    <location>
        <begin position="81"/>
        <end position="104"/>
    </location>
</feature>
<evidence type="ECO:0000313" key="3">
    <source>
        <dbReference type="Proteomes" id="UP000499080"/>
    </source>
</evidence>
<keyword evidence="3" id="KW-1185">Reference proteome</keyword>
<gene>
    <name evidence="2" type="ORF">AVEN_220022_1</name>
</gene>
<dbReference type="EMBL" id="BGPR01000231">
    <property type="protein sequence ID" value="GBM06577.1"/>
    <property type="molecule type" value="Genomic_DNA"/>
</dbReference>
<comment type="caution">
    <text evidence="2">The sequence shown here is derived from an EMBL/GenBank/DDBJ whole genome shotgun (WGS) entry which is preliminary data.</text>
</comment>
<evidence type="ECO:0000313" key="2">
    <source>
        <dbReference type="EMBL" id="GBM06577.1"/>
    </source>
</evidence>
<evidence type="ECO:0000256" key="1">
    <source>
        <dbReference type="SAM" id="MobiDB-lite"/>
    </source>
</evidence>
<reference evidence="2 3" key="1">
    <citation type="journal article" date="2019" name="Sci. Rep.">
        <title>Orb-weaving spider Araneus ventricosus genome elucidates the spidroin gene catalogue.</title>
        <authorList>
            <person name="Kono N."/>
            <person name="Nakamura H."/>
            <person name="Ohtoshi R."/>
            <person name="Moran D.A.P."/>
            <person name="Shinohara A."/>
            <person name="Yoshida Y."/>
            <person name="Fujiwara M."/>
            <person name="Mori M."/>
            <person name="Tomita M."/>
            <person name="Arakawa K."/>
        </authorList>
    </citation>
    <scope>NUCLEOTIDE SEQUENCE [LARGE SCALE GENOMIC DNA]</scope>
</reference>
<dbReference type="Proteomes" id="UP000499080">
    <property type="component" value="Unassembled WGS sequence"/>
</dbReference>
<protein>
    <submittedName>
        <fullName evidence="2">Uncharacterized protein</fullName>
    </submittedName>
</protein>
<name>A0A4Y2CRZ4_ARAVE</name>
<accession>A0A4Y2CRZ4</accession>